<dbReference type="InterPro" id="IPR050559">
    <property type="entry name" value="P-Pant_transferase_sf"/>
</dbReference>
<gene>
    <name evidence="4" type="ORF">E0H73_25690</name>
</gene>
<dbReference type="Proteomes" id="UP000291144">
    <property type="component" value="Unassembled WGS sequence"/>
</dbReference>
<evidence type="ECO:0000259" key="3">
    <source>
        <dbReference type="Pfam" id="PF01648"/>
    </source>
</evidence>
<dbReference type="GO" id="GO:0000287">
    <property type="term" value="F:magnesium ion binding"/>
    <property type="evidence" value="ECO:0007669"/>
    <property type="project" value="InterPro"/>
</dbReference>
<name>A0A4R0KEA7_9ACTN</name>
<sequence length="229" mass="23874">MGDSVHVWVAPAGAESRSTAHGLLLDLASTLVSSPSLHHADNGQPYVDGLAVSISHSRDLVVVAASLSGPLGVDVEDIHPREVSALANRWFDPAELQWMSEQPDYLIAFLHLWTAKEAVGKALGQGLRNAGLKRRMPLPADLAHPVPAGQDRREVEREGTPAEGLALRAGQVPGGAGGLVVVHVPWVGAVVAVAAGGGVSDVLLTAHHGVALRRTVVSRTSFPVVVRGS</sequence>
<keyword evidence="2 4" id="KW-0808">Transferase</keyword>
<comment type="caution">
    <text evidence="4">The sequence shown here is derived from an EMBL/GenBank/DDBJ whole genome shotgun (WGS) entry which is preliminary data.</text>
</comment>
<dbReference type="GO" id="GO:0008897">
    <property type="term" value="F:holo-[acyl-carrier-protein] synthase activity"/>
    <property type="evidence" value="ECO:0007669"/>
    <property type="project" value="InterPro"/>
</dbReference>
<dbReference type="EMBL" id="SJKB01000008">
    <property type="protein sequence ID" value="TCC58711.1"/>
    <property type="molecule type" value="Genomic_DNA"/>
</dbReference>
<evidence type="ECO:0000256" key="1">
    <source>
        <dbReference type="ARBA" id="ARBA00010990"/>
    </source>
</evidence>
<evidence type="ECO:0000256" key="2">
    <source>
        <dbReference type="ARBA" id="ARBA00022679"/>
    </source>
</evidence>
<dbReference type="InterPro" id="IPR008278">
    <property type="entry name" value="4-PPantetheinyl_Trfase_dom"/>
</dbReference>
<dbReference type="GO" id="GO:0019878">
    <property type="term" value="P:lysine biosynthetic process via aminoadipic acid"/>
    <property type="evidence" value="ECO:0007669"/>
    <property type="project" value="TreeGrafter"/>
</dbReference>
<dbReference type="Pfam" id="PF01648">
    <property type="entry name" value="ACPS"/>
    <property type="match status" value="1"/>
</dbReference>
<evidence type="ECO:0000313" key="5">
    <source>
        <dbReference type="Proteomes" id="UP000291144"/>
    </source>
</evidence>
<accession>A0A4R0KEA7</accession>
<dbReference type="GO" id="GO:0005829">
    <property type="term" value="C:cytosol"/>
    <property type="evidence" value="ECO:0007669"/>
    <property type="project" value="TreeGrafter"/>
</dbReference>
<dbReference type="PANTHER" id="PTHR12215">
    <property type="entry name" value="PHOSPHOPANTETHEINE TRANSFERASE"/>
    <property type="match status" value="1"/>
</dbReference>
<reference evidence="4 5" key="1">
    <citation type="submission" date="2019-02" db="EMBL/GenBank/DDBJ databases">
        <title>Kribbella capetownensis sp. nov. and Kribbella speibonae sp. nov., isolated from soil.</title>
        <authorList>
            <person name="Curtis S.M."/>
            <person name="Norton I."/>
            <person name="Everest G.J."/>
            <person name="Meyers P.R."/>
        </authorList>
    </citation>
    <scope>NUCLEOTIDE SEQUENCE [LARGE SCALE GENOMIC DNA]</scope>
    <source>
        <strain evidence="4 5">NRRL B-24813</strain>
    </source>
</reference>
<dbReference type="SUPFAM" id="SSF56214">
    <property type="entry name" value="4'-phosphopantetheinyl transferase"/>
    <property type="match status" value="1"/>
</dbReference>
<comment type="similarity">
    <text evidence="1">Belongs to the P-Pant transferase superfamily. Gsp/Sfp/HetI/AcpT family.</text>
</comment>
<keyword evidence="5" id="KW-1185">Reference proteome</keyword>
<feature type="domain" description="4'-phosphopantetheinyl transferase" evidence="3">
    <location>
        <begin position="70"/>
        <end position="129"/>
    </location>
</feature>
<protein>
    <submittedName>
        <fullName evidence="4">4'-phosphopantetheinyl transferase superfamily protein</fullName>
    </submittedName>
</protein>
<proteinExistence type="inferred from homology"/>
<evidence type="ECO:0000313" key="4">
    <source>
        <dbReference type="EMBL" id="TCC58711.1"/>
    </source>
</evidence>
<dbReference type="PANTHER" id="PTHR12215:SF10">
    <property type="entry name" value="L-AMINOADIPATE-SEMIALDEHYDE DEHYDROGENASE-PHOSPHOPANTETHEINYL TRANSFERASE"/>
    <property type="match status" value="1"/>
</dbReference>
<dbReference type="OrthoDB" id="190168at2"/>
<dbReference type="InterPro" id="IPR037143">
    <property type="entry name" value="4-PPantetheinyl_Trfase_dom_sf"/>
</dbReference>
<dbReference type="AlphaFoldDB" id="A0A4R0KEA7"/>
<dbReference type="Gene3D" id="3.90.470.20">
    <property type="entry name" value="4'-phosphopantetheinyl transferase domain"/>
    <property type="match status" value="1"/>
</dbReference>
<organism evidence="4 5">
    <name type="scientific">Kribbella pittospori</name>
    <dbReference type="NCBI Taxonomy" id="722689"/>
    <lineage>
        <taxon>Bacteria</taxon>
        <taxon>Bacillati</taxon>
        <taxon>Actinomycetota</taxon>
        <taxon>Actinomycetes</taxon>
        <taxon>Propionibacteriales</taxon>
        <taxon>Kribbellaceae</taxon>
        <taxon>Kribbella</taxon>
    </lineage>
</organism>